<keyword evidence="11" id="KW-1185">Reference proteome</keyword>
<comment type="subcellular location">
    <subcellularLocation>
        <location evidence="1">Cell membrane</location>
        <topology evidence="1">Multi-pass membrane protein</topology>
    </subcellularLocation>
</comment>
<dbReference type="GO" id="GO:0022857">
    <property type="term" value="F:transmembrane transporter activity"/>
    <property type="evidence" value="ECO:0007669"/>
    <property type="project" value="InterPro"/>
</dbReference>
<evidence type="ECO:0000313" key="11">
    <source>
        <dbReference type="Proteomes" id="UP000199165"/>
    </source>
</evidence>
<keyword evidence="3" id="KW-0813">Transport</keyword>
<reference evidence="11" key="1">
    <citation type="submission" date="2016-10" db="EMBL/GenBank/DDBJ databases">
        <authorList>
            <person name="Varghese N."/>
            <person name="Submissions S."/>
        </authorList>
    </citation>
    <scope>NUCLEOTIDE SEQUENCE [LARGE SCALE GENOMIC DNA]</scope>
    <source>
        <strain evidence="11">DSM 45501</strain>
    </source>
</reference>
<feature type="transmembrane region" description="Helical" evidence="9">
    <location>
        <begin position="296"/>
        <end position="325"/>
    </location>
</feature>
<gene>
    <name evidence="10" type="ORF">SAMN04487904_1127</name>
</gene>
<keyword evidence="7 9" id="KW-0472">Membrane</keyword>
<feature type="compositionally biased region" description="Basic and acidic residues" evidence="8">
    <location>
        <begin position="23"/>
        <end position="58"/>
    </location>
</feature>
<dbReference type="FunFam" id="1.10.3470.10:FF:000001">
    <property type="entry name" value="Vitamin B12 ABC transporter permease BtuC"/>
    <property type="match status" value="1"/>
</dbReference>
<feature type="transmembrane region" description="Helical" evidence="9">
    <location>
        <begin position="145"/>
        <end position="166"/>
    </location>
</feature>
<name>A0A1I7BMW9_9ACTN</name>
<comment type="similarity">
    <text evidence="2">Belongs to the binding-protein-dependent transport system permease family. FecCD subfamily.</text>
</comment>
<evidence type="ECO:0000256" key="7">
    <source>
        <dbReference type="ARBA" id="ARBA00023136"/>
    </source>
</evidence>
<evidence type="ECO:0000256" key="2">
    <source>
        <dbReference type="ARBA" id="ARBA00007935"/>
    </source>
</evidence>
<evidence type="ECO:0000256" key="3">
    <source>
        <dbReference type="ARBA" id="ARBA00022448"/>
    </source>
</evidence>
<dbReference type="AlphaFoldDB" id="A0A1I7BMW9"/>
<dbReference type="PANTHER" id="PTHR30472">
    <property type="entry name" value="FERRIC ENTEROBACTIN TRANSPORT SYSTEM PERMEASE PROTEIN"/>
    <property type="match status" value="1"/>
</dbReference>
<feature type="transmembrane region" description="Helical" evidence="9">
    <location>
        <begin position="66"/>
        <end position="88"/>
    </location>
</feature>
<keyword evidence="5 9" id="KW-0812">Transmembrane</keyword>
<dbReference type="SUPFAM" id="SSF81345">
    <property type="entry name" value="ABC transporter involved in vitamin B12 uptake, BtuC"/>
    <property type="match status" value="1"/>
</dbReference>
<dbReference type="Proteomes" id="UP000199165">
    <property type="component" value="Unassembled WGS sequence"/>
</dbReference>
<dbReference type="EMBL" id="FPAT01000012">
    <property type="protein sequence ID" value="SFT88523.1"/>
    <property type="molecule type" value="Genomic_DNA"/>
</dbReference>
<dbReference type="InterPro" id="IPR037294">
    <property type="entry name" value="ABC_BtuC-like"/>
</dbReference>
<dbReference type="Pfam" id="PF01032">
    <property type="entry name" value="FecCD"/>
    <property type="match status" value="1"/>
</dbReference>
<sequence>MSRSSATGDPSGSGPASSASPAPHDESSAGGRRPETLPAPTERDSAPPPERATRSDRLNSRRRGRLLGLGVLCCLLLLSCALSILIGAKLIPPGAVVDALFASSRTENNVIIYELRVPRTIAGVLAGSALGLAGALMQGYTRNPIAAPSVLGITQGAGLAVVLAVFTMGITGMLGFIWFSFAGALISALAVFLIGSIGKGGATPVALALAGAAISALLQALTSALVLLDRQSLDTYRFWKVGSIAVSDMGLIQRVLPFLLLGLVLGLASAPGLNALSLGDDMAAALGHNVARSRAIGITAIAVLVGSAVAMCGPISFVGLIVPHIARYFAGPDHRWLLPFAALGGSCLVLLADLVGRIMARPSEIQVGVMLAMIGAPFFIALVRRRRLMRL</sequence>
<organism evidence="10 11">
    <name type="scientific">Actinopolyspora righensis</name>
    <dbReference type="NCBI Taxonomy" id="995060"/>
    <lineage>
        <taxon>Bacteria</taxon>
        <taxon>Bacillati</taxon>
        <taxon>Actinomycetota</taxon>
        <taxon>Actinomycetes</taxon>
        <taxon>Actinopolysporales</taxon>
        <taxon>Actinopolysporaceae</taxon>
        <taxon>Actinopolyspora</taxon>
        <taxon>Actinopolyspora alba group</taxon>
    </lineage>
</organism>
<dbReference type="RefSeq" id="WP_245780285.1">
    <property type="nucleotide sequence ID" value="NZ_FPAT01000012.1"/>
</dbReference>
<keyword evidence="4" id="KW-1003">Cell membrane</keyword>
<dbReference type="Gene3D" id="1.10.3470.10">
    <property type="entry name" value="ABC transporter involved in vitamin B12 uptake, BtuC"/>
    <property type="match status" value="1"/>
</dbReference>
<dbReference type="GO" id="GO:0005886">
    <property type="term" value="C:plasma membrane"/>
    <property type="evidence" value="ECO:0007669"/>
    <property type="project" value="UniProtKB-SubCell"/>
</dbReference>
<evidence type="ECO:0000256" key="1">
    <source>
        <dbReference type="ARBA" id="ARBA00004651"/>
    </source>
</evidence>
<feature type="transmembrane region" description="Helical" evidence="9">
    <location>
        <begin position="206"/>
        <end position="228"/>
    </location>
</feature>
<feature type="transmembrane region" description="Helical" evidence="9">
    <location>
        <begin position="173"/>
        <end position="194"/>
    </location>
</feature>
<feature type="region of interest" description="Disordered" evidence="8">
    <location>
        <begin position="1"/>
        <end position="58"/>
    </location>
</feature>
<dbReference type="GO" id="GO:0033214">
    <property type="term" value="P:siderophore-iron import into cell"/>
    <property type="evidence" value="ECO:0007669"/>
    <property type="project" value="TreeGrafter"/>
</dbReference>
<protein>
    <submittedName>
        <fullName evidence="10">Iron complex transport system permease protein</fullName>
    </submittedName>
</protein>
<evidence type="ECO:0000256" key="5">
    <source>
        <dbReference type="ARBA" id="ARBA00022692"/>
    </source>
</evidence>
<dbReference type="InterPro" id="IPR000522">
    <property type="entry name" value="ABC_transptr_permease_BtuC"/>
</dbReference>
<feature type="compositionally biased region" description="Low complexity" evidence="8">
    <location>
        <begin position="1"/>
        <end position="22"/>
    </location>
</feature>
<keyword evidence="6 9" id="KW-1133">Transmembrane helix</keyword>
<evidence type="ECO:0000256" key="9">
    <source>
        <dbReference type="SAM" id="Phobius"/>
    </source>
</evidence>
<dbReference type="PANTHER" id="PTHR30472:SF1">
    <property type="entry name" value="FE(3+) DICITRATE TRANSPORT SYSTEM PERMEASE PROTEIN FECC-RELATED"/>
    <property type="match status" value="1"/>
</dbReference>
<evidence type="ECO:0000256" key="6">
    <source>
        <dbReference type="ARBA" id="ARBA00022989"/>
    </source>
</evidence>
<evidence type="ECO:0000256" key="8">
    <source>
        <dbReference type="SAM" id="MobiDB-lite"/>
    </source>
</evidence>
<evidence type="ECO:0000256" key="4">
    <source>
        <dbReference type="ARBA" id="ARBA00022475"/>
    </source>
</evidence>
<evidence type="ECO:0000313" key="10">
    <source>
        <dbReference type="EMBL" id="SFT88523.1"/>
    </source>
</evidence>
<dbReference type="STRING" id="995060.SAMN04487904_1127"/>
<accession>A0A1I7BMW9</accession>
<dbReference type="CDD" id="cd06550">
    <property type="entry name" value="TM_ABC_iron-siderophores_like"/>
    <property type="match status" value="1"/>
</dbReference>
<proteinExistence type="inferred from homology"/>
<feature type="transmembrane region" description="Helical" evidence="9">
    <location>
        <begin position="255"/>
        <end position="276"/>
    </location>
</feature>
<feature type="transmembrane region" description="Helical" evidence="9">
    <location>
        <begin position="365"/>
        <end position="383"/>
    </location>
</feature>
<feature type="transmembrane region" description="Helical" evidence="9">
    <location>
        <begin position="337"/>
        <end position="359"/>
    </location>
</feature>